<keyword evidence="2" id="KW-1185">Reference proteome</keyword>
<gene>
    <name evidence="1" type="ORF">Amon02_001318200</name>
</gene>
<reference evidence="1" key="1">
    <citation type="submission" date="2023-04" db="EMBL/GenBank/DDBJ databases">
        <title>Ambrosiozyma monospora NBRC 10751.</title>
        <authorList>
            <person name="Ichikawa N."/>
            <person name="Sato H."/>
            <person name="Tonouchi N."/>
        </authorList>
    </citation>
    <scope>NUCLEOTIDE SEQUENCE</scope>
    <source>
        <strain evidence="1">NBRC 10751</strain>
    </source>
</reference>
<comment type="caution">
    <text evidence="1">The sequence shown here is derived from an EMBL/GenBank/DDBJ whole genome shotgun (WGS) entry which is preliminary data.</text>
</comment>
<evidence type="ECO:0000313" key="1">
    <source>
        <dbReference type="EMBL" id="GMF08180.1"/>
    </source>
</evidence>
<dbReference type="EMBL" id="BSXS01016755">
    <property type="protein sequence ID" value="GMF08180.1"/>
    <property type="molecule type" value="Genomic_DNA"/>
</dbReference>
<protein>
    <submittedName>
        <fullName evidence="1">Unnamed protein product</fullName>
    </submittedName>
</protein>
<evidence type="ECO:0000313" key="2">
    <source>
        <dbReference type="Proteomes" id="UP001165064"/>
    </source>
</evidence>
<name>A0ACB5UC16_AMBMO</name>
<proteinExistence type="predicted"/>
<accession>A0ACB5UC16</accession>
<dbReference type="Proteomes" id="UP001165064">
    <property type="component" value="Unassembled WGS sequence"/>
</dbReference>
<organism evidence="1 2">
    <name type="scientific">Ambrosiozyma monospora</name>
    <name type="common">Yeast</name>
    <name type="synonym">Endomycopsis monosporus</name>
    <dbReference type="NCBI Taxonomy" id="43982"/>
    <lineage>
        <taxon>Eukaryota</taxon>
        <taxon>Fungi</taxon>
        <taxon>Dikarya</taxon>
        <taxon>Ascomycota</taxon>
        <taxon>Saccharomycotina</taxon>
        <taxon>Pichiomycetes</taxon>
        <taxon>Pichiales</taxon>
        <taxon>Pichiaceae</taxon>
        <taxon>Ambrosiozyma</taxon>
    </lineage>
</organism>
<sequence>MHVQLHRIVFELPDANYFTLRDLLFHFDKIDKIPQVRMNDKNLAIVWSNNLLGRVTYNRDDLTIQQRVVEALILCAHDIYNPKE</sequence>